<evidence type="ECO:0000313" key="2">
    <source>
        <dbReference type="Proteomes" id="UP001146351"/>
    </source>
</evidence>
<sequence length="153" mass="16947">MVKWLQSTTAIWEDVGFEDVPENDMDDMDDDGDVCSIDMGELLPLCLEAVPPFPKQGPDNTLFGLHQRIHHLGLSTGPIGDATYPPYVEDRYSVPRQLALDPSAYTFSSDNISSMTEDETCTKHVGKSIASKLRKAASQGVAACRMLREKWGR</sequence>
<name>A0A9W9I0H4_9EURO</name>
<accession>A0A9W9I0H4</accession>
<keyword evidence="2" id="KW-1185">Reference proteome</keyword>
<gene>
    <name evidence="1" type="ORF">N7492_007026</name>
</gene>
<evidence type="ECO:0000313" key="1">
    <source>
        <dbReference type="EMBL" id="KAJ5161634.1"/>
    </source>
</evidence>
<dbReference type="OrthoDB" id="4338824at2759"/>
<dbReference type="Proteomes" id="UP001146351">
    <property type="component" value="Unassembled WGS sequence"/>
</dbReference>
<organism evidence="1 2">
    <name type="scientific">Penicillium capsulatum</name>
    <dbReference type="NCBI Taxonomy" id="69766"/>
    <lineage>
        <taxon>Eukaryota</taxon>
        <taxon>Fungi</taxon>
        <taxon>Dikarya</taxon>
        <taxon>Ascomycota</taxon>
        <taxon>Pezizomycotina</taxon>
        <taxon>Eurotiomycetes</taxon>
        <taxon>Eurotiomycetidae</taxon>
        <taxon>Eurotiales</taxon>
        <taxon>Aspergillaceae</taxon>
        <taxon>Penicillium</taxon>
    </lineage>
</organism>
<proteinExistence type="predicted"/>
<reference evidence="1" key="1">
    <citation type="submission" date="2022-11" db="EMBL/GenBank/DDBJ databases">
        <authorList>
            <person name="Petersen C."/>
        </authorList>
    </citation>
    <scope>NUCLEOTIDE SEQUENCE</scope>
    <source>
        <strain evidence="1">IBT 21917</strain>
    </source>
</reference>
<protein>
    <submittedName>
        <fullName evidence="1">Uncharacterized protein</fullName>
    </submittedName>
</protein>
<dbReference type="EMBL" id="JAPQKO010000005">
    <property type="protein sequence ID" value="KAJ5161634.1"/>
    <property type="molecule type" value="Genomic_DNA"/>
</dbReference>
<dbReference type="AlphaFoldDB" id="A0A9W9I0H4"/>
<reference evidence="1" key="2">
    <citation type="journal article" date="2023" name="IMA Fungus">
        <title>Comparative genomic study of the Penicillium genus elucidates a diverse pangenome and 15 lateral gene transfer events.</title>
        <authorList>
            <person name="Petersen C."/>
            <person name="Sorensen T."/>
            <person name="Nielsen M.R."/>
            <person name="Sondergaard T.E."/>
            <person name="Sorensen J.L."/>
            <person name="Fitzpatrick D.A."/>
            <person name="Frisvad J.C."/>
            <person name="Nielsen K.L."/>
        </authorList>
    </citation>
    <scope>NUCLEOTIDE SEQUENCE</scope>
    <source>
        <strain evidence="1">IBT 21917</strain>
    </source>
</reference>
<comment type="caution">
    <text evidence="1">The sequence shown here is derived from an EMBL/GenBank/DDBJ whole genome shotgun (WGS) entry which is preliminary data.</text>
</comment>